<proteinExistence type="predicted"/>
<name>A0ACC5RAA1_9HYPH</name>
<reference evidence="1" key="1">
    <citation type="submission" date="2021-01" db="EMBL/GenBank/DDBJ databases">
        <authorList>
            <person name="Sun Q."/>
        </authorList>
    </citation>
    <scope>NUCLEOTIDE SEQUENCE</scope>
    <source>
        <strain evidence="1">YIM B02566</strain>
    </source>
</reference>
<organism evidence="1 2">
    <name type="scientific">Taklimakanibacter albus</name>
    <dbReference type="NCBI Taxonomy" id="2800327"/>
    <lineage>
        <taxon>Bacteria</taxon>
        <taxon>Pseudomonadati</taxon>
        <taxon>Pseudomonadota</taxon>
        <taxon>Alphaproteobacteria</taxon>
        <taxon>Hyphomicrobiales</taxon>
        <taxon>Aestuariivirgaceae</taxon>
        <taxon>Taklimakanibacter</taxon>
    </lineage>
</organism>
<dbReference type="Proteomes" id="UP000616151">
    <property type="component" value="Unassembled WGS sequence"/>
</dbReference>
<evidence type="ECO:0000313" key="1">
    <source>
        <dbReference type="EMBL" id="MBK1869593.1"/>
    </source>
</evidence>
<comment type="caution">
    <text evidence="1">The sequence shown here is derived from an EMBL/GenBank/DDBJ whole genome shotgun (WGS) entry which is preliminary data.</text>
</comment>
<protein>
    <submittedName>
        <fullName evidence="1">Oligosaccharide flippase family protein</fullName>
    </submittedName>
</protein>
<sequence>MKKLLDRLAPPGWLRQQLLKLVSDSALVSLGGGIAAVFGLIAFAISTRIVSPSELGAMLLAQSTMFLVGRIFGLQGWNAFTRFGSEHITKQEDLEFRQALGRSFVLDAIGISVAVVASLLTIWVNGYYELVQAPPWLLLLFAAVHLAKFGGTASAVLRIFSITGPLAWPPVYLSIVKAVALLIVLYLSGSLFWVAVIWAAHQFLMTAWPAIRCFRELSARRLLPTFTSWGAGRFWQSFRFAVTTHFASLSSSLQEFDTIVVGYVMNSESVAIYRLAKDTTLKLIRLLAVLTQLAYPVFAQLRFSGDGMLRRFGLRFLLVSFAIGTVLAAAMAVGMVIVIPLAFAPEYSVALLPALIFCAALPFEIVVRTGMPVLYSADRATFALLISSVAGLAYLVLIALASTTGYIALVALAYLCCSVGVAICLCIIVWRMQEPGRAVVEAEASGRE</sequence>
<dbReference type="EMBL" id="JAENHL010000008">
    <property type="protein sequence ID" value="MBK1869593.1"/>
    <property type="molecule type" value="Genomic_DNA"/>
</dbReference>
<evidence type="ECO:0000313" key="2">
    <source>
        <dbReference type="Proteomes" id="UP000616151"/>
    </source>
</evidence>
<accession>A0ACC5RAA1</accession>
<keyword evidence="2" id="KW-1185">Reference proteome</keyword>
<gene>
    <name evidence="1" type="ORF">JHL16_24750</name>
</gene>